<comment type="caution">
    <text evidence="1">The sequence shown here is derived from an EMBL/GenBank/DDBJ whole genome shotgun (WGS) entry which is preliminary data.</text>
</comment>
<dbReference type="AlphaFoldDB" id="A0A6P1DCD6"/>
<evidence type="ECO:0000313" key="1">
    <source>
        <dbReference type="EMBL" id="NEW46042.1"/>
    </source>
</evidence>
<protein>
    <submittedName>
        <fullName evidence="1">Uncharacterized protein</fullName>
    </submittedName>
</protein>
<name>A0A6P1DCD6_9NOCA</name>
<dbReference type="Proteomes" id="UP000470876">
    <property type="component" value="Unassembled WGS sequence"/>
</dbReference>
<proteinExistence type="predicted"/>
<dbReference type="Proteomes" id="UP000468928">
    <property type="component" value="Unassembled WGS sequence"/>
</dbReference>
<organism evidence="1 3">
    <name type="scientific">Nocardia cyriacigeorgica</name>
    <dbReference type="NCBI Taxonomy" id="135487"/>
    <lineage>
        <taxon>Bacteria</taxon>
        <taxon>Bacillati</taxon>
        <taxon>Actinomycetota</taxon>
        <taxon>Actinomycetes</taxon>
        <taxon>Mycobacteriales</taxon>
        <taxon>Nocardiaceae</taxon>
        <taxon>Nocardia</taxon>
    </lineage>
</organism>
<sequence length="47" mass="4844">MSTVVTEKRAIEAAARAMIAGCGAAAPTFDIDLDLGRVIDPGDARLL</sequence>
<accession>A0A6P1DCD6</accession>
<dbReference type="EMBL" id="JAAGUX010000037">
    <property type="protein sequence ID" value="NEW57798.1"/>
    <property type="molecule type" value="Genomic_DNA"/>
</dbReference>
<evidence type="ECO:0000313" key="2">
    <source>
        <dbReference type="EMBL" id="NEW57798.1"/>
    </source>
</evidence>
<evidence type="ECO:0000313" key="4">
    <source>
        <dbReference type="Proteomes" id="UP000470876"/>
    </source>
</evidence>
<keyword evidence="4" id="KW-1185">Reference proteome</keyword>
<dbReference type="RefSeq" id="WP_163826918.1">
    <property type="nucleotide sequence ID" value="NZ_JAAGUX010000037.1"/>
</dbReference>
<evidence type="ECO:0000313" key="3">
    <source>
        <dbReference type="Proteomes" id="UP000468928"/>
    </source>
</evidence>
<reference evidence="3 4" key="1">
    <citation type="submission" date="2020-01" db="EMBL/GenBank/DDBJ databases">
        <title>Genetics and antimicrobial susceptibilities of Nocardia species isolated from the soil; a comparison with species isolated from humans.</title>
        <authorList>
            <person name="Carrasco G."/>
            <person name="Monzon S."/>
            <person name="Sansegundo M."/>
            <person name="Garcia E."/>
            <person name="Garrido N."/>
            <person name="Medina M.J."/>
            <person name="Villalon P."/>
            <person name="Ramirez-Arocha A.C."/>
            <person name="Jimenez P."/>
            <person name="Cuesta I."/>
            <person name="Valdezate S."/>
        </authorList>
    </citation>
    <scope>NUCLEOTIDE SEQUENCE [LARGE SCALE GENOMIC DNA]</scope>
    <source>
        <strain evidence="1 3">CNM20110639</strain>
        <strain evidence="2 4">CNM20110649</strain>
    </source>
</reference>
<dbReference type="EMBL" id="JAAGUZ010000041">
    <property type="protein sequence ID" value="NEW46042.1"/>
    <property type="molecule type" value="Genomic_DNA"/>
</dbReference>
<gene>
    <name evidence="1" type="ORF">GV789_16525</name>
    <name evidence="2" type="ORF">GV794_19360</name>
</gene>